<gene>
    <name evidence="1" type="ORF">A2864_00530</name>
</gene>
<dbReference type="EMBL" id="MHCV01000021">
    <property type="protein sequence ID" value="OGY27574.1"/>
    <property type="molecule type" value="Genomic_DNA"/>
</dbReference>
<evidence type="ECO:0000313" key="1">
    <source>
        <dbReference type="EMBL" id="OGY27574.1"/>
    </source>
</evidence>
<dbReference type="Proteomes" id="UP000177900">
    <property type="component" value="Unassembled WGS sequence"/>
</dbReference>
<reference evidence="1 2" key="1">
    <citation type="journal article" date="2016" name="Nat. Commun.">
        <title>Thousands of microbial genomes shed light on interconnected biogeochemical processes in an aquifer system.</title>
        <authorList>
            <person name="Anantharaman K."/>
            <person name="Brown C.T."/>
            <person name="Hug L.A."/>
            <person name="Sharon I."/>
            <person name="Castelle C.J."/>
            <person name="Probst A.J."/>
            <person name="Thomas B.C."/>
            <person name="Singh A."/>
            <person name="Wilkins M.J."/>
            <person name="Karaoz U."/>
            <person name="Brodie E.L."/>
            <person name="Williams K.H."/>
            <person name="Hubbard S.S."/>
            <person name="Banfield J.F."/>
        </authorList>
    </citation>
    <scope>NUCLEOTIDE SEQUENCE [LARGE SCALE GENOMIC DNA]</scope>
</reference>
<dbReference type="AlphaFoldDB" id="A0A1G1WIT1"/>
<protein>
    <submittedName>
        <fullName evidence="1">Uncharacterized protein</fullName>
    </submittedName>
</protein>
<comment type="caution">
    <text evidence="1">The sequence shown here is derived from an EMBL/GenBank/DDBJ whole genome shotgun (WGS) entry which is preliminary data.</text>
</comment>
<accession>A0A1G1WIT1</accession>
<name>A0A1G1WIT1_9BACT</name>
<organism evidence="1 2">
    <name type="scientific">Candidatus Woykebacteria bacterium RIFCSPHIGHO2_01_FULL_39_12</name>
    <dbReference type="NCBI Taxonomy" id="1802599"/>
    <lineage>
        <taxon>Bacteria</taxon>
        <taxon>Candidatus Woykeibacteriota</taxon>
    </lineage>
</organism>
<proteinExistence type="predicted"/>
<evidence type="ECO:0000313" key="2">
    <source>
        <dbReference type="Proteomes" id="UP000177900"/>
    </source>
</evidence>
<sequence length="148" mass="17222">MQACFKRNEAQRLVFLRLGRCRMERLAVGSVNAWFQGLRYKDVVTQNPEATDPEGEEPCQEREEPLGLLQILVLHPQEQENHEDANRYHDGPECSVFRHGNQLNVQRYPPLLLVESRYKDHKLKSSRAVCPKPKLLWALGLSNHVPRR</sequence>